<dbReference type="EMBL" id="JACASF010000020">
    <property type="protein sequence ID" value="KAF6413193.1"/>
    <property type="molecule type" value="Genomic_DNA"/>
</dbReference>
<comment type="caution">
    <text evidence="16">The sequence shown here is derived from an EMBL/GenBank/DDBJ whole genome shotgun (WGS) entry which is preliminary data.</text>
</comment>
<dbReference type="AlphaFoldDB" id="A0A7J8CQL0"/>
<keyword evidence="9" id="KW-1015">Disulfide bond</keyword>
<dbReference type="Gene3D" id="2.60.40.10">
    <property type="entry name" value="Immunoglobulins"/>
    <property type="match status" value="2"/>
</dbReference>
<evidence type="ECO:0000256" key="6">
    <source>
        <dbReference type="ARBA" id="ARBA00022737"/>
    </source>
</evidence>
<dbReference type="GO" id="GO:0001788">
    <property type="term" value="P:antibody-dependent cellular cytotoxicity"/>
    <property type="evidence" value="ECO:0007669"/>
    <property type="project" value="TreeGrafter"/>
</dbReference>
<dbReference type="InParanoid" id="A0A7J8CQL0"/>
<keyword evidence="2" id="KW-1003">Cell membrane</keyword>
<comment type="subcellular location">
    <subcellularLocation>
        <location evidence="1">Cell membrane</location>
        <topology evidence="1">Single-pass type I membrane protein</topology>
    </subcellularLocation>
</comment>
<feature type="transmembrane region" description="Helical" evidence="13">
    <location>
        <begin position="213"/>
        <end position="236"/>
    </location>
</feature>
<dbReference type="CDD" id="cd05753">
    <property type="entry name" value="Ig2_FcgammaR_like"/>
    <property type="match status" value="1"/>
</dbReference>
<organism evidence="16 17">
    <name type="scientific">Molossus molossus</name>
    <name type="common">Pallas' mastiff bat</name>
    <name type="synonym">Vespertilio molossus</name>
    <dbReference type="NCBI Taxonomy" id="27622"/>
    <lineage>
        <taxon>Eukaryota</taxon>
        <taxon>Metazoa</taxon>
        <taxon>Chordata</taxon>
        <taxon>Craniata</taxon>
        <taxon>Vertebrata</taxon>
        <taxon>Euteleostomi</taxon>
        <taxon>Mammalia</taxon>
        <taxon>Eutheria</taxon>
        <taxon>Laurasiatheria</taxon>
        <taxon>Chiroptera</taxon>
        <taxon>Yangochiroptera</taxon>
        <taxon>Molossidae</taxon>
        <taxon>Molossus</taxon>
    </lineage>
</organism>
<dbReference type="SMART" id="SM00409">
    <property type="entry name" value="IG"/>
    <property type="match status" value="2"/>
</dbReference>
<dbReference type="PROSITE" id="PS50835">
    <property type="entry name" value="IG_LIKE"/>
    <property type="match status" value="2"/>
</dbReference>
<dbReference type="InterPro" id="IPR013783">
    <property type="entry name" value="Ig-like_fold"/>
</dbReference>
<dbReference type="Proteomes" id="UP000550707">
    <property type="component" value="Unassembled WGS sequence"/>
</dbReference>
<keyword evidence="4 13" id="KW-0812">Transmembrane</keyword>
<dbReference type="PANTHER" id="PTHR11481">
    <property type="entry name" value="IMMUNOGLOBULIN FC RECEPTOR"/>
    <property type="match status" value="1"/>
</dbReference>
<gene>
    <name evidence="16" type="ORF">HJG59_005080</name>
</gene>
<accession>A0A7J8CQL0</accession>
<keyword evidence="6" id="KW-0677">Repeat</keyword>
<keyword evidence="10 16" id="KW-0675">Receptor</keyword>
<name>A0A7J8CQL0_MOLMO</name>
<evidence type="ECO:0000256" key="4">
    <source>
        <dbReference type="ARBA" id="ARBA00022692"/>
    </source>
</evidence>
<dbReference type="SUPFAM" id="SSF48726">
    <property type="entry name" value="Immunoglobulin"/>
    <property type="match status" value="2"/>
</dbReference>
<evidence type="ECO:0000256" key="2">
    <source>
        <dbReference type="ARBA" id="ARBA00022475"/>
    </source>
</evidence>
<feature type="signal peptide" evidence="14">
    <location>
        <begin position="1"/>
        <end position="29"/>
    </location>
</feature>
<evidence type="ECO:0000256" key="11">
    <source>
        <dbReference type="ARBA" id="ARBA00023180"/>
    </source>
</evidence>
<evidence type="ECO:0000256" key="7">
    <source>
        <dbReference type="ARBA" id="ARBA00022989"/>
    </source>
</evidence>
<keyword evidence="11" id="KW-0325">Glycoprotein</keyword>
<dbReference type="Pfam" id="PF13895">
    <property type="entry name" value="Ig_2"/>
    <property type="match status" value="2"/>
</dbReference>
<evidence type="ECO:0000256" key="14">
    <source>
        <dbReference type="SAM" id="SignalP"/>
    </source>
</evidence>
<evidence type="ECO:0000256" key="12">
    <source>
        <dbReference type="ARBA" id="ARBA00023319"/>
    </source>
</evidence>
<dbReference type="InterPro" id="IPR007110">
    <property type="entry name" value="Ig-like_dom"/>
</dbReference>
<evidence type="ECO:0000256" key="5">
    <source>
        <dbReference type="ARBA" id="ARBA00022729"/>
    </source>
</evidence>
<dbReference type="InterPro" id="IPR036179">
    <property type="entry name" value="Ig-like_dom_sf"/>
</dbReference>
<dbReference type="FunFam" id="2.60.40.10:FF:000356">
    <property type="entry name" value="Low affinity immunoglobulin gamma Fc region receptor III-A"/>
    <property type="match status" value="1"/>
</dbReference>
<evidence type="ECO:0000313" key="16">
    <source>
        <dbReference type="EMBL" id="KAF6413193.1"/>
    </source>
</evidence>
<evidence type="ECO:0000313" key="17">
    <source>
        <dbReference type="Proteomes" id="UP000550707"/>
    </source>
</evidence>
<evidence type="ECO:0000256" key="8">
    <source>
        <dbReference type="ARBA" id="ARBA00023136"/>
    </source>
</evidence>
<protein>
    <submittedName>
        <fullName evidence="16">Fc of IgG receptor IIa</fullName>
    </submittedName>
</protein>
<dbReference type="GO" id="GO:0009897">
    <property type="term" value="C:external side of plasma membrane"/>
    <property type="evidence" value="ECO:0007669"/>
    <property type="project" value="TreeGrafter"/>
</dbReference>
<sequence>MLQNLHPGSLWLLQQLTVLVLLLLDRGAADLPKAVLSLEPPWVNVLRGDTVTLNCQGAQGPGDRSTQWFFSGTAIPAQAQPSYSFQASSNDSGEYRCQTGQASLSDPVHLDVTSAWLLLQTPGLVFQEGDPIELRCHTWRNWSFYKITFYQDGKSKQFSHRNSSFSIPRANANHSGEYYCSAFVGQLLYTSQPVSITVQGLPVPSVSWSSLQWPQIAFCLVVGLLFAVDTGLYFIVRKELRSSVGDKVAWSKSPEDISRLLITNCRPKFPCVTVYCLALWPAESELQEIRAFVFLLLPTV</sequence>
<dbReference type="PANTHER" id="PTHR11481:SF97">
    <property type="entry name" value="LOW AFFINITY IMMUNOGLOBULIN GAMMA FC REGION RECEPTOR II-B-RELATED"/>
    <property type="match status" value="1"/>
</dbReference>
<reference evidence="16 17" key="1">
    <citation type="journal article" date="2020" name="Nature">
        <title>Six reference-quality genomes reveal evolution of bat adaptations.</title>
        <authorList>
            <person name="Jebb D."/>
            <person name="Huang Z."/>
            <person name="Pippel M."/>
            <person name="Hughes G.M."/>
            <person name="Lavrichenko K."/>
            <person name="Devanna P."/>
            <person name="Winkler S."/>
            <person name="Jermiin L.S."/>
            <person name="Skirmuntt E.C."/>
            <person name="Katzourakis A."/>
            <person name="Burkitt-Gray L."/>
            <person name="Ray D.A."/>
            <person name="Sullivan K.A.M."/>
            <person name="Roscito J.G."/>
            <person name="Kirilenko B.M."/>
            <person name="Davalos L.M."/>
            <person name="Corthals A.P."/>
            <person name="Power M.L."/>
            <person name="Jones G."/>
            <person name="Ransome R.D."/>
            <person name="Dechmann D.K.N."/>
            <person name="Locatelli A.G."/>
            <person name="Puechmaille S.J."/>
            <person name="Fedrigo O."/>
            <person name="Jarvis E.D."/>
            <person name="Hiller M."/>
            <person name="Vernes S.C."/>
            <person name="Myers E.W."/>
            <person name="Teeling E.C."/>
        </authorList>
    </citation>
    <scope>NUCLEOTIDE SEQUENCE [LARGE SCALE GENOMIC DNA]</scope>
    <source>
        <strain evidence="16">MMolMol1</strain>
        <tissue evidence="16">Muscle</tissue>
    </source>
</reference>
<dbReference type="FunCoup" id="A0A7J8CQL0">
    <property type="interactions" value="230"/>
</dbReference>
<feature type="domain" description="Ig-like" evidence="15">
    <location>
        <begin position="128"/>
        <end position="197"/>
    </location>
</feature>
<evidence type="ECO:0000256" key="1">
    <source>
        <dbReference type="ARBA" id="ARBA00004251"/>
    </source>
</evidence>
<evidence type="ECO:0000256" key="10">
    <source>
        <dbReference type="ARBA" id="ARBA00023170"/>
    </source>
</evidence>
<keyword evidence="7 13" id="KW-1133">Transmembrane helix</keyword>
<keyword evidence="17" id="KW-1185">Reference proteome</keyword>
<keyword evidence="5 14" id="KW-0732">Signal</keyword>
<dbReference type="SMART" id="SM00408">
    <property type="entry name" value="IGc2"/>
    <property type="match status" value="2"/>
</dbReference>
<keyword evidence="8 13" id="KW-0472">Membrane</keyword>
<keyword evidence="3" id="KW-0390">IgG-binding protein</keyword>
<dbReference type="FunFam" id="2.60.40.10:FF:000217">
    <property type="entry name" value="High affinity immunoglobulin gamma Fc receptor I"/>
    <property type="match status" value="1"/>
</dbReference>
<dbReference type="InterPro" id="IPR003599">
    <property type="entry name" value="Ig_sub"/>
</dbReference>
<dbReference type="GO" id="GO:0019864">
    <property type="term" value="F:IgG binding"/>
    <property type="evidence" value="ECO:0007669"/>
    <property type="project" value="UniProtKB-KW"/>
</dbReference>
<proteinExistence type="predicted"/>
<dbReference type="GO" id="GO:0050766">
    <property type="term" value="P:positive regulation of phagocytosis"/>
    <property type="evidence" value="ECO:0007669"/>
    <property type="project" value="TreeGrafter"/>
</dbReference>
<evidence type="ECO:0000256" key="3">
    <source>
        <dbReference type="ARBA" id="ARBA00022652"/>
    </source>
</evidence>
<dbReference type="InterPro" id="IPR003598">
    <property type="entry name" value="Ig_sub2"/>
</dbReference>
<keyword evidence="12" id="KW-0393">Immunoglobulin domain</keyword>
<feature type="chain" id="PRO_5029598628" evidence="14">
    <location>
        <begin position="30"/>
        <end position="300"/>
    </location>
</feature>
<dbReference type="InterPro" id="IPR050488">
    <property type="entry name" value="Ig_Fc_receptor"/>
</dbReference>
<dbReference type="GO" id="GO:0032760">
    <property type="term" value="P:positive regulation of tumor necrosis factor production"/>
    <property type="evidence" value="ECO:0007669"/>
    <property type="project" value="TreeGrafter"/>
</dbReference>
<evidence type="ECO:0000259" key="15">
    <source>
        <dbReference type="PROSITE" id="PS50835"/>
    </source>
</evidence>
<evidence type="ECO:0000256" key="9">
    <source>
        <dbReference type="ARBA" id="ARBA00023157"/>
    </source>
</evidence>
<feature type="domain" description="Ig-like" evidence="15">
    <location>
        <begin position="32"/>
        <end position="113"/>
    </location>
</feature>
<evidence type="ECO:0000256" key="13">
    <source>
        <dbReference type="SAM" id="Phobius"/>
    </source>
</evidence>
<dbReference type="GO" id="GO:0019770">
    <property type="term" value="F:IgG receptor activity"/>
    <property type="evidence" value="ECO:0007669"/>
    <property type="project" value="TreeGrafter"/>
</dbReference>